<evidence type="ECO:0000313" key="2">
    <source>
        <dbReference type="EMBL" id="PYH46623.1"/>
    </source>
</evidence>
<protein>
    <submittedName>
        <fullName evidence="2">Uncharacterized protein</fullName>
    </submittedName>
</protein>
<name>A0A318ZQE4_9EURO</name>
<dbReference type="RefSeq" id="XP_025432605.1">
    <property type="nucleotide sequence ID" value="XM_025570894.1"/>
</dbReference>
<accession>A0A318ZQE4</accession>
<dbReference type="Proteomes" id="UP000248349">
    <property type="component" value="Unassembled WGS sequence"/>
</dbReference>
<proteinExistence type="predicted"/>
<feature type="transmembrane region" description="Helical" evidence="1">
    <location>
        <begin position="54"/>
        <end position="73"/>
    </location>
</feature>
<gene>
    <name evidence="2" type="ORF">BP01DRAFT_18460</name>
</gene>
<keyword evidence="3" id="KW-1185">Reference proteome</keyword>
<evidence type="ECO:0000313" key="3">
    <source>
        <dbReference type="Proteomes" id="UP000248349"/>
    </source>
</evidence>
<dbReference type="GeneID" id="37072122"/>
<dbReference type="EMBL" id="KZ821227">
    <property type="protein sequence ID" value="PYH46623.1"/>
    <property type="molecule type" value="Genomic_DNA"/>
</dbReference>
<organism evidence="2 3">
    <name type="scientific">Aspergillus saccharolyticus JOP 1030-1</name>
    <dbReference type="NCBI Taxonomy" id="1450539"/>
    <lineage>
        <taxon>Eukaryota</taxon>
        <taxon>Fungi</taxon>
        <taxon>Dikarya</taxon>
        <taxon>Ascomycota</taxon>
        <taxon>Pezizomycotina</taxon>
        <taxon>Eurotiomycetes</taxon>
        <taxon>Eurotiomycetidae</taxon>
        <taxon>Eurotiales</taxon>
        <taxon>Aspergillaceae</taxon>
        <taxon>Aspergillus</taxon>
        <taxon>Aspergillus subgen. Circumdati</taxon>
    </lineage>
</organism>
<dbReference type="AlphaFoldDB" id="A0A318ZQE4"/>
<reference evidence="2 3" key="1">
    <citation type="submission" date="2016-12" db="EMBL/GenBank/DDBJ databases">
        <title>The genomes of Aspergillus section Nigri reveals drivers in fungal speciation.</title>
        <authorList>
            <consortium name="DOE Joint Genome Institute"/>
            <person name="Vesth T.C."/>
            <person name="Nybo J."/>
            <person name="Theobald S."/>
            <person name="Brandl J."/>
            <person name="Frisvad J.C."/>
            <person name="Nielsen K.F."/>
            <person name="Lyhne E.K."/>
            <person name="Kogle M.E."/>
            <person name="Kuo A."/>
            <person name="Riley R."/>
            <person name="Clum A."/>
            <person name="Nolan M."/>
            <person name="Lipzen A."/>
            <person name="Salamov A."/>
            <person name="Henrissat B."/>
            <person name="Wiebenga A."/>
            <person name="De Vries R.P."/>
            <person name="Grigoriev I.V."/>
            <person name="Mortensen U.H."/>
            <person name="Andersen M.R."/>
            <person name="Baker S.E."/>
        </authorList>
    </citation>
    <scope>NUCLEOTIDE SEQUENCE [LARGE SCALE GENOMIC DNA]</scope>
    <source>
        <strain evidence="2 3">JOP 1030-1</strain>
    </source>
</reference>
<keyword evidence="1" id="KW-0472">Membrane</keyword>
<keyword evidence="1" id="KW-1133">Transmembrane helix</keyword>
<feature type="transmembrane region" description="Helical" evidence="1">
    <location>
        <begin position="27"/>
        <end position="47"/>
    </location>
</feature>
<keyword evidence="1" id="KW-0812">Transmembrane</keyword>
<evidence type="ECO:0000256" key="1">
    <source>
        <dbReference type="SAM" id="Phobius"/>
    </source>
</evidence>
<sequence>MREDSVHTTSARWSCSLDTLTCCHQPWSSVVVSLSLYFYVCLLYPGVGWSREGQLLLCILSLHLFFSLIFPLVKATTQTLNH</sequence>